<organism evidence="1 2">
    <name type="scientific">Stegodyphus mimosarum</name>
    <name type="common">African social velvet spider</name>
    <dbReference type="NCBI Taxonomy" id="407821"/>
    <lineage>
        <taxon>Eukaryota</taxon>
        <taxon>Metazoa</taxon>
        <taxon>Ecdysozoa</taxon>
        <taxon>Arthropoda</taxon>
        <taxon>Chelicerata</taxon>
        <taxon>Arachnida</taxon>
        <taxon>Araneae</taxon>
        <taxon>Araneomorphae</taxon>
        <taxon>Entelegynae</taxon>
        <taxon>Eresoidea</taxon>
        <taxon>Eresidae</taxon>
        <taxon>Stegodyphus</taxon>
    </lineage>
</organism>
<feature type="non-terminal residue" evidence="1">
    <location>
        <position position="71"/>
    </location>
</feature>
<name>A0A087T5G4_STEMI</name>
<reference evidence="1 2" key="1">
    <citation type="submission" date="2013-11" db="EMBL/GenBank/DDBJ databases">
        <title>Genome sequencing of Stegodyphus mimosarum.</title>
        <authorList>
            <person name="Bechsgaard J."/>
        </authorList>
    </citation>
    <scope>NUCLEOTIDE SEQUENCE [LARGE SCALE GENOMIC DNA]</scope>
</reference>
<accession>A0A087T5G4</accession>
<dbReference type="Proteomes" id="UP000054359">
    <property type="component" value="Unassembled WGS sequence"/>
</dbReference>
<dbReference type="AlphaFoldDB" id="A0A087T5G4"/>
<evidence type="ECO:0000313" key="2">
    <source>
        <dbReference type="Proteomes" id="UP000054359"/>
    </source>
</evidence>
<dbReference type="EMBL" id="KK113505">
    <property type="protein sequence ID" value="KFM60353.1"/>
    <property type="molecule type" value="Genomic_DNA"/>
</dbReference>
<evidence type="ECO:0000313" key="1">
    <source>
        <dbReference type="EMBL" id="KFM60353.1"/>
    </source>
</evidence>
<protein>
    <submittedName>
        <fullName evidence="1">Uncharacterized protein</fullName>
    </submittedName>
</protein>
<sequence length="71" mass="7939">MNSLAKDVDFEVNGLAQTVSILKSSLEIGNVFVSELNLKAKKYLDEQSHQTPRTIIRKVLASNAVPKRKKQ</sequence>
<proteinExistence type="predicted"/>
<gene>
    <name evidence="1" type="ORF">X975_17771</name>
</gene>
<keyword evidence="2" id="KW-1185">Reference proteome</keyword>